<dbReference type="Gene3D" id="1.10.10.60">
    <property type="entry name" value="Homeodomain-like"/>
    <property type="match status" value="1"/>
</dbReference>
<keyword evidence="6" id="KW-1185">Reference proteome</keyword>
<dbReference type="RefSeq" id="WP_201654831.1">
    <property type="nucleotide sequence ID" value="NZ_JAEQNC010000003.1"/>
</dbReference>
<dbReference type="Proteomes" id="UP000633219">
    <property type="component" value="Unassembled WGS sequence"/>
</dbReference>
<evidence type="ECO:0000256" key="1">
    <source>
        <dbReference type="ARBA" id="ARBA00023015"/>
    </source>
</evidence>
<keyword evidence="3" id="KW-0804">Transcription</keyword>
<proteinExistence type="predicted"/>
<dbReference type="SUPFAM" id="SSF46689">
    <property type="entry name" value="Homeodomain-like"/>
    <property type="match status" value="1"/>
</dbReference>
<dbReference type="AlphaFoldDB" id="A0A937CLH4"/>
<dbReference type="EMBL" id="JAEQNC010000003">
    <property type="protein sequence ID" value="MBL0371646.1"/>
    <property type="molecule type" value="Genomic_DNA"/>
</dbReference>
<evidence type="ECO:0000259" key="4">
    <source>
        <dbReference type="PROSITE" id="PS01124"/>
    </source>
</evidence>
<dbReference type="GO" id="GO:0003700">
    <property type="term" value="F:DNA-binding transcription factor activity"/>
    <property type="evidence" value="ECO:0007669"/>
    <property type="project" value="InterPro"/>
</dbReference>
<dbReference type="PANTHER" id="PTHR43280:SF32">
    <property type="entry name" value="TRANSCRIPTIONAL REGULATORY PROTEIN"/>
    <property type="match status" value="1"/>
</dbReference>
<protein>
    <submittedName>
        <fullName evidence="5">Helix-turn-helix domain-containing protein</fullName>
    </submittedName>
</protein>
<dbReference type="InterPro" id="IPR018060">
    <property type="entry name" value="HTH_AraC"/>
</dbReference>
<keyword evidence="2" id="KW-0238">DNA-binding</keyword>
<dbReference type="InterPro" id="IPR009057">
    <property type="entry name" value="Homeodomain-like_sf"/>
</dbReference>
<organism evidence="5 6">
    <name type="scientific">Rhizobium setariae</name>
    <dbReference type="NCBI Taxonomy" id="2801340"/>
    <lineage>
        <taxon>Bacteria</taxon>
        <taxon>Pseudomonadati</taxon>
        <taxon>Pseudomonadota</taxon>
        <taxon>Alphaproteobacteria</taxon>
        <taxon>Hyphomicrobiales</taxon>
        <taxon>Rhizobiaceae</taxon>
        <taxon>Rhizobium/Agrobacterium group</taxon>
        <taxon>Rhizobium</taxon>
    </lineage>
</organism>
<evidence type="ECO:0000313" key="6">
    <source>
        <dbReference type="Proteomes" id="UP000633219"/>
    </source>
</evidence>
<dbReference type="SMART" id="SM00342">
    <property type="entry name" value="HTH_ARAC"/>
    <property type="match status" value="1"/>
</dbReference>
<comment type="caution">
    <text evidence="5">The sequence shown here is derived from an EMBL/GenBank/DDBJ whole genome shotgun (WGS) entry which is preliminary data.</text>
</comment>
<dbReference type="GO" id="GO:0043565">
    <property type="term" value="F:sequence-specific DNA binding"/>
    <property type="evidence" value="ECO:0007669"/>
    <property type="project" value="InterPro"/>
</dbReference>
<dbReference type="InterPro" id="IPR020449">
    <property type="entry name" value="Tscrpt_reg_AraC-type_HTH"/>
</dbReference>
<sequence length="296" mass="32512">MHNDTAIHHDARAEAIEPAISRRVIRIGRPPQRWFHHALLLLGGVATVSTNTDDEPLSGPALALFPPSEGESLTIAAGAHGYLIGVSPEIIGEAIGDHAESLSLRLYSGSHSLADHLEAESIRELSPLFTGLIAELHQEGRAARMVVAAYTRLILMAAWRLQGADERSTARPSSTGAILQRFRQSVEMNYRQRRTISEYADELGISTDRLHAICQRTLARSPLELVHDRLLQEAKLRLERAAHDVQDISDSLGFRDPANFSQFFKRKTGVSPTKYRSLAASASATIPLSSGYADWP</sequence>
<gene>
    <name evidence="5" type="ORF">JJB09_06370</name>
</gene>
<evidence type="ECO:0000256" key="2">
    <source>
        <dbReference type="ARBA" id="ARBA00023125"/>
    </source>
</evidence>
<dbReference type="PROSITE" id="PS01124">
    <property type="entry name" value="HTH_ARAC_FAMILY_2"/>
    <property type="match status" value="1"/>
</dbReference>
<evidence type="ECO:0000256" key="3">
    <source>
        <dbReference type="ARBA" id="ARBA00023163"/>
    </source>
</evidence>
<name>A0A937CLH4_9HYPH</name>
<dbReference type="PRINTS" id="PR00032">
    <property type="entry name" value="HTHARAC"/>
</dbReference>
<feature type="domain" description="HTH araC/xylS-type" evidence="4">
    <location>
        <begin position="180"/>
        <end position="278"/>
    </location>
</feature>
<dbReference type="Pfam" id="PF12833">
    <property type="entry name" value="HTH_18"/>
    <property type="match status" value="1"/>
</dbReference>
<accession>A0A937CLH4</accession>
<evidence type="ECO:0000313" key="5">
    <source>
        <dbReference type="EMBL" id="MBL0371646.1"/>
    </source>
</evidence>
<dbReference type="PANTHER" id="PTHR43280">
    <property type="entry name" value="ARAC-FAMILY TRANSCRIPTIONAL REGULATOR"/>
    <property type="match status" value="1"/>
</dbReference>
<reference evidence="5" key="1">
    <citation type="submission" date="2021-01" db="EMBL/GenBank/DDBJ databases">
        <title>Rhizobium sp. strain KVB221 16S ribosomal RNA gene Genome sequencing and assembly.</title>
        <authorList>
            <person name="Kang M."/>
        </authorList>
    </citation>
    <scope>NUCLEOTIDE SEQUENCE</scope>
    <source>
        <strain evidence="5">KVB221</strain>
    </source>
</reference>
<keyword evidence="1" id="KW-0805">Transcription regulation</keyword>